<gene>
    <name evidence="6" type="ordered locus">Veis_2044</name>
</gene>
<dbReference type="GO" id="GO:0030313">
    <property type="term" value="C:cell envelope"/>
    <property type="evidence" value="ECO:0007669"/>
    <property type="project" value="UniProtKB-SubCell"/>
</dbReference>
<dbReference type="HOGENOM" id="CLU_037628_3_2_4"/>
<organism evidence="6 7">
    <name type="scientific">Verminephrobacter eiseniae (strain EF01-2)</name>
    <dbReference type="NCBI Taxonomy" id="391735"/>
    <lineage>
        <taxon>Bacteria</taxon>
        <taxon>Pseudomonadati</taxon>
        <taxon>Pseudomonadota</taxon>
        <taxon>Betaproteobacteria</taxon>
        <taxon>Burkholderiales</taxon>
        <taxon>Comamonadaceae</taxon>
        <taxon>Verminephrobacter</taxon>
    </lineage>
</organism>
<dbReference type="Pfam" id="PF13407">
    <property type="entry name" value="Peripla_BP_4"/>
    <property type="match status" value="1"/>
</dbReference>
<accession>A1WJI7</accession>
<evidence type="ECO:0000256" key="4">
    <source>
        <dbReference type="SAM" id="SignalP"/>
    </source>
</evidence>
<evidence type="ECO:0000256" key="3">
    <source>
        <dbReference type="ARBA" id="ARBA00022729"/>
    </source>
</evidence>
<evidence type="ECO:0000259" key="5">
    <source>
        <dbReference type="Pfam" id="PF13407"/>
    </source>
</evidence>
<feature type="signal peptide" evidence="4">
    <location>
        <begin position="1"/>
        <end position="46"/>
    </location>
</feature>
<dbReference type="KEGG" id="vei:Veis_2044"/>
<feature type="chain" id="PRO_5002640474" evidence="4">
    <location>
        <begin position="47"/>
        <end position="358"/>
    </location>
</feature>
<comment type="subcellular location">
    <subcellularLocation>
        <location evidence="1">Cell envelope</location>
    </subcellularLocation>
</comment>
<keyword evidence="3 4" id="KW-0732">Signal</keyword>
<feature type="domain" description="Periplasmic binding protein" evidence="5">
    <location>
        <begin position="66"/>
        <end position="310"/>
    </location>
</feature>
<proteinExistence type="inferred from homology"/>
<dbReference type="PANTHER" id="PTHR46847:SF1">
    <property type="entry name" value="D-ALLOSE-BINDING PERIPLASMIC PROTEIN-RELATED"/>
    <property type="match status" value="1"/>
</dbReference>
<dbReference type="CDD" id="cd06313">
    <property type="entry name" value="PBP1_ABC_ThpA_XypA"/>
    <property type="match status" value="1"/>
</dbReference>
<dbReference type="eggNOG" id="COG1879">
    <property type="taxonomic scope" value="Bacteria"/>
</dbReference>
<name>A1WJI7_VEREI</name>
<dbReference type="InterPro" id="IPR028082">
    <property type="entry name" value="Peripla_BP_I"/>
</dbReference>
<protein>
    <submittedName>
        <fullName evidence="6">Periplasmic binding protein/LacI transcriptional regulator</fullName>
    </submittedName>
</protein>
<dbReference type="GO" id="GO:0030246">
    <property type="term" value="F:carbohydrate binding"/>
    <property type="evidence" value="ECO:0007669"/>
    <property type="project" value="UniProtKB-ARBA"/>
</dbReference>
<comment type="similarity">
    <text evidence="2">Belongs to the bacterial solute-binding protein 2 family.</text>
</comment>
<dbReference type="EMBL" id="CP000542">
    <property type="protein sequence ID" value="ABM57794.1"/>
    <property type="molecule type" value="Genomic_DNA"/>
</dbReference>
<evidence type="ECO:0000313" key="7">
    <source>
        <dbReference type="Proteomes" id="UP000000374"/>
    </source>
</evidence>
<sequence length="358" mass="38028">MSRQGPRQYPPRKTIPQPKEHELKTIIRLAALALALSLSATGPALAQQAKKTWKVGAAVYGLKAEFAQLWVNALKKHPLVKDGTVKLTVFDGKYDALTQNNQFETMITQKYDGILFVPIDLQAGADAVSKAAEANIPVVGSNGRVNSDKLLSYVGSNDVIAGAMQAQAVVDAMGGKGNVVILEGPIGQSGQVERRQGNLSVLAKYPNVKVLEMKTANWSRAEALSLTENWLTAHAGKINGIIGQNDEMALGAIEAVKAKGLDPKTIPTAGIDGVSDAVRAVKAGIMASVLQDASAQSQGALDVLLRKLIGASYKPRSAMWAQYGAAGLQWDDGAARAYNIPWTPITLQNADALLAQRK</sequence>
<keyword evidence="7" id="KW-1185">Reference proteome</keyword>
<dbReference type="PANTHER" id="PTHR46847">
    <property type="entry name" value="D-ALLOSE-BINDING PERIPLASMIC PROTEIN-RELATED"/>
    <property type="match status" value="1"/>
</dbReference>
<evidence type="ECO:0000256" key="2">
    <source>
        <dbReference type="ARBA" id="ARBA00007639"/>
    </source>
</evidence>
<dbReference type="Proteomes" id="UP000000374">
    <property type="component" value="Chromosome"/>
</dbReference>
<dbReference type="InterPro" id="IPR025997">
    <property type="entry name" value="SBP_2_dom"/>
</dbReference>
<evidence type="ECO:0000256" key="1">
    <source>
        <dbReference type="ARBA" id="ARBA00004196"/>
    </source>
</evidence>
<dbReference type="STRING" id="391735.Veis_2044"/>
<dbReference type="SUPFAM" id="SSF53822">
    <property type="entry name" value="Periplasmic binding protein-like I"/>
    <property type="match status" value="1"/>
</dbReference>
<dbReference type="AlphaFoldDB" id="A1WJI7"/>
<reference evidence="7" key="1">
    <citation type="submission" date="2006-12" db="EMBL/GenBank/DDBJ databases">
        <title>Complete sequence of chromosome 1 of Verminephrobacter eiseniae EF01-2.</title>
        <authorList>
            <person name="Copeland A."/>
            <person name="Lucas S."/>
            <person name="Lapidus A."/>
            <person name="Barry K."/>
            <person name="Detter J.C."/>
            <person name="Glavina del Rio T."/>
            <person name="Dalin E."/>
            <person name="Tice H."/>
            <person name="Pitluck S."/>
            <person name="Chertkov O."/>
            <person name="Brettin T."/>
            <person name="Bruce D."/>
            <person name="Han C."/>
            <person name="Tapia R."/>
            <person name="Gilna P."/>
            <person name="Schmutz J."/>
            <person name="Larimer F."/>
            <person name="Land M."/>
            <person name="Hauser L."/>
            <person name="Kyrpides N."/>
            <person name="Kim E."/>
            <person name="Stahl D."/>
            <person name="Richardson P."/>
        </authorList>
    </citation>
    <scope>NUCLEOTIDE SEQUENCE [LARGE SCALE GENOMIC DNA]</scope>
    <source>
        <strain evidence="7">EF01-2</strain>
    </source>
</reference>
<dbReference type="Gene3D" id="3.40.50.2300">
    <property type="match status" value="2"/>
</dbReference>
<evidence type="ECO:0000313" key="6">
    <source>
        <dbReference type="EMBL" id="ABM57794.1"/>
    </source>
</evidence>